<reference evidence="2" key="2">
    <citation type="submission" date="2021-01" db="EMBL/GenBank/DDBJ databases">
        <authorList>
            <person name="Schikora-Tamarit M.A."/>
        </authorList>
    </citation>
    <scope>NUCLEOTIDE SEQUENCE</scope>
    <source>
        <strain evidence="2">CBS2887</strain>
    </source>
</reference>
<evidence type="ECO:0000313" key="2">
    <source>
        <dbReference type="EMBL" id="KAH3687982.1"/>
    </source>
</evidence>
<keyword evidence="3" id="KW-1185">Reference proteome</keyword>
<organism evidence="2 3">
    <name type="scientific">Wickerhamomyces pijperi</name>
    <name type="common">Yeast</name>
    <name type="synonym">Pichia pijperi</name>
    <dbReference type="NCBI Taxonomy" id="599730"/>
    <lineage>
        <taxon>Eukaryota</taxon>
        <taxon>Fungi</taxon>
        <taxon>Dikarya</taxon>
        <taxon>Ascomycota</taxon>
        <taxon>Saccharomycotina</taxon>
        <taxon>Saccharomycetes</taxon>
        <taxon>Phaffomycetales</taxon>
        <taxon>Wickerhamomycetaceae</taxon>
        <taxon>Wickerhamomyces</taxon>
    </lineage>
</organism>
<name>A0A9P8QCD3_WICPI</name>
<dbReference type="Proteomes" id="UP000774326">
    <property type="component" value="Unassembled WGS sequence"/>
</dbReference>
<reference evidence="2" key="1">
    <citation type="journal article" date="2021" name="Open Biol.">
        <title>Shared evolutionary footprints suggest mitochondrial oxidative damage underlies multiple complex I losses in fungi.</title>
        <authorList>
            <person name="Schikora-Tamarit M.A."/>
            <person name="Marcet-Houben M."/>
            <person name="Nosek J."/>
            <person name="Gabaldon T."/>
        </authorList>
    </citation>
    <scope>NUCLEOTIDE SEQUENCE</scope>
    <source>
        <strain evidence="2">CBS2887</strain>
    </source>
</reference>
<dbReference type="AlphaFoldDB" id="A0A9P8QCD3"/>
<comment type="caution">
    <text evidence="2">The sequence shown here is derived from an EMBL/GenBank/DDBJ whole genome shotgun (WGS) entry which is preliminary data.</text>
</comment>
<sequence length="126" mass="13817">MVTTLSLDPEANCKPSPRYSKPHTSPTWLANVFTMCCFTLTSLTKTSPLLQPVATKLSNQLCTPTLVPDCVSMVLTRSQLSMSQISTLPDSFPMDKCVESSDHLTEVIGSLKECNKSTDPLEAFQM</sequence>
<feature type="region of interest" description="Disordered" evidence="1">
    <location>
        <begin position="1"/>
        <end position="21"/>
    </location>
</feature>
<accession>A0A9P8QCD3</accession>
<gene>
    <name evidence="2" type="ORF">WICPIJ_001044</name>
</gene>
<evidence type="ECO:0000313" key="3">
    <source>
        <dbReference type="Proteomes" id="UP000774326"/>
    </source>
</evidence>
<evidence type="ECO:0000256" key="1">
    <source>
        <dbReference type="SAM" id="MobiDB-lite"/>
    </source>
</evidence>
<protein>
    <submittedName>
        <fullName evidence="2">Uncharacterized protein</fullName>
    </submittedName>
</protein>
<dbReference type="EMBL" id="JAEUBG010000560">
    <property type="protein sequence ID" value="KAH3687982.1"/>
    <property type="molecule type" value="Genomic_DNA"/>
</dbReference>
<proteinExistence type="predicted"/>